<dbReference type="Pfam" id="PF00069">
    <property type="entry name" value="Pkinase"/>
    <property type="match status" value="1"/>
</dbReference>
<dbReference type="EMBL" id="JADBGQ010000005">
    <property type="protein sequence ID" value="KAG5399387.1"/>
    <property type="molecule type" value="Genomic_DNA"/>
</dbReference>
<accession>A0ABQ7ML41</accession>
<comment type="subcellular location">
    <subcellularLocation>
        <location evidence="1">Nucleus</location>
    </subcellularLocation>
</comment>
<keyword evidence="9" id="KW-0804">Transcription</keyword>
<evidence type="ECO:0000256" key="2">
    <source>
        <dbReference type="ARBA" id="ARBA00006485"/>
    </source>
</evidence>
<gene>
    <name evidence="15" type="primary">A05p054960.1_BraROA</name>
    <name evidence="15" type="ORF">IGI04_021201</name>
</gene>
<keyword evidence="10" id="KW-0539">Nucleus</keyword>
<dbReference type="Gene3D" id="3.30.200.20">
    <property type="entry name" value="Phosphorylase Kinase, domain 1"/>
    <property type="match status" value="1"/>
</dbReference>
<evidence type="ECO:0000256" key="9">
    <source>
        <dbReference type="ARBA" id="ARBA00023163"/>
    </source>
</evidence>
<evidence type="ECO:0008006" key="17">
    <source>
        <dbReference type="Google" id="ProtNLM"/>
    </source>
</evidence>
<dbReference type="PROSITE" id="PS50011">
    <property type="entry name" value="PROTEIN_KINASE_DOM"/>
    <property type="match status" value="1"/>
</dbReference>
<proteinExistence type="inferred from homology"/>
<feature type="binding site" evidence="11">
    <location>
        <position position="546"/>
    </location>
    <ligand>
        <name>ATP</name>
        <dbReference type="ChEBI" id="CHEBI:30616"/>
    </ligand>
</feature>
<dbReference type="InterPro" id="IPR036576">
    <property type="entry name" value="WRKY_dom_sf"/>
</dbReference>
<dbReference type="SUPFAM" id="SSF56112">
    <property type="entry name" value="Protein kinase-like (PK-like)"/>
    <property type="match status" value="1"/>
</dbReference>
<keyword evidence="8" id="KW-0238">DNA-binding</keyword>
<evidence type="ECO:0000256" key="5">
    <source>
        <dbReference type="ARBA" id="ARBA00022777"/>
    </source>
</evidence>
<comment type="similarity">
    <text evidence="2">Belongs to the protein kinase superfamily. CMGC Ser/Thr protein kinase family. CDC2/CDKX subfamily.</text>
</comment>
<evidence type="ECO:0000256" key="10">
    <source>
        <dbReference type="ARBA" id="ARBA00023242"/>
    </source>
</evidence>
<dbReference type="PROSITE" id="PS00107">
    <property type="entry name" value="PROTEIN_KINASE_ATP"/>
    <property type="match status" value="1"/>
</dbReference>
<keyword evidence="6 11" id="KW-0067">ATP-binding</keyword>
<keyword evidence="4 11" id="KW-0547">Nucleotide-binding</keyword>
<sequence>MAVEDDVSSMRTTTLVAPTRPTITVPQRPPAIETAAYYFGGGDGLSLSPGPLSFVSSLFVDSFPDVLTPDNQRTTSFSQLLAGAMSVSPGSGRSTAGMIAGGGPLFTIPSGLSPSSLLTSPMFFPPQQSPTQTVFIQPQSQPKRPDSFPNQMPPSTSTAVHGRRSCKAPQADRYNNPAANNNNTNRSYNVVNVDKPADDGYNWRKYGQKPIKGCEYPRSYYRCTHVNCPVKKKVERSSDGQITQIIYKGQHDHERPQNRRGGGGGFKLHAFCDIFNGLIKSYYKCTTANCTVRKHVERASTDVKAVITTYEGKHNHDVPAARNGTAAISAIAGTSDHHRMRSLSGNNVQQHMSFDNTGQSPVLLRLKEEKLMQLGIVLPALDPFTRPGSILTPPGNFLTISSSIMGCFNSKHSSPPPRPIRRRSDPAANRGHPQNTHKPHVLPTPPSHRRVVNSSPKKHRNNDDDAPRSKTTGVSLRSGLAHGNVEAEQVAAGWPSWLTSAAPEAVHGLVPLRAEDFEKREKIGQGTYSNVFRACEVSTGRVMALKKIRVQNFDTENIRFIAREIMILRRLDHPNIMKLEGIIASRNSNSMYFVFDYMEHDLEGLCSSPDINFTEAQIKCYMQQLLLAVEHCHLRGIMHRDIKAANILVNNKGVLKLADFGLANIVTPRNKNQLTSRVVTLWYRAPELLMGSTSYSVSVDLWSVGCVFAEILTGRPPLKGRTEIEQLHKIYKLCGSPDEELWRNNKLHPQTKMFGQQHQYEGCLRETFEEFPKTAVNLLENLFSIDPEKRGTASSALMSEYFNTKPYACDPSTLPKYPPNKEMDAKYREELQRRRRATIKKRDNLVSKKTGKSRRTIKDPLSKLPTQQETKKEAETELIVQTPSETSQATTRSEFPYTALSQATAPASGFAWAGAKKRKENDAASTLTYNQPAGSASHVSGMSMAFAKNTFGLTINENRPFLRPHVSLDSSGDILLYPNAHHKKEEDNMSQLNSDLRNVGANPKIFQTNGMNEILRRTESDARVAVRRPPRIERG</sequence>
<dbReference type="SMART" id="SM00774">
    <property type="entry name" value="WRKY"/>
    <property type="match status" value="2"/>
</dbReference>
<evidence type="ECO:0000313" key="15">
    <source>
        <dbReference type="EMBL" id="KAG5399387.1"/>
    </source>
</evidence>
<evidence type="ECO:0000256" key="12">
    <source>
        <dbReference type="SAM" id="MobiDB-lite"/>
    </source>
</evidence>
<keyword evidence="16" id="KW-1185">Reference proteome</keyword>
<feature type="domain" description="WRKY" evidence="14">
    <location>
        <begin position="198"/>
        <end position="319"/>
    </location>
</feature>
<evidence type="ECO:0000256" key="7">
    <source>
        <dbReference type="ARBA" id="ARBA00023015"/>
    </source>
</evidence>
<evidence type="ECO:0000256" key="3">
    <source>
        <dbReference type="ARBA" id="ARBA00022679"/>
    </source>
</evidence>
<feature type="compositionally biased region" description="Polar residues" evidence="12">
    <location>
        <begin position="129"/>
        <end position="159"/>
    </location>
</feature>
<dbReference type="CDD" id="cd07840">
    <property type="entry name" value="STKc_CDK9_like"/>
    <property type="match status" value="1"/>
</dbReference>
<dbReference type="InterPro" id="IPR017441">
    <property type="entry name" value="Protein_kinase_ATP_BS"/>
</dbReference>
<keyword evidence="7" id="KW-0805">Transcription regulation</keyword>
<dbReference type="PROSITE" id="PS50811">
    <property type="entry name" value="WRKY"/>
    <property type="match status" value="1"/>
</dbReference>
<name>A0ABQ7ML41_BRACM</name>
<feature type="domain" description="Protein kinase" evidence="13">
    <location>
        <begin position="517"/>
        <end position="802"/>
    </location>
</feature>
<dbReference type="SUPFAM" id="SSF118290">
    <property type="entry name" value="WRKY DNA-binding domain"/>
    <property type="match status" value="2"/>
</dbReference>
<organism evidence="15 16">
    <name type="scientific">Brassica rapa subsp. trilocularis</name>
    <dbReference type="NCBI Taxonomy" id="1813537"/>
    <lineage>
        <taxon>Eukaryota</taxon>
        <taxon>Viridiplantae</taxon>
        <taxon>Streptophyta</taxon>
        <taxon>Embryophyta</taxon>
        <taxon>Tracheophyta</taxon>
        <taxon>Spermatophyta</taxon>
        <taxon>Magnoliopsida</taxon>
        <taxon>eudicotyledons</taxon>
        <taxon>Gunneridae</taxon>
        <taxon>Pentapetalae</taxon>
        <taxon>rosids</taxon>
        <taxon>malvids</taxon>
        <taxon>Brassicales</taxon>
        <taxon>Brassicaceae</taxon>
        <taxon>Brassiceae</taxon>
        <taxon>Brassica</taxon>
    </lineage>
</organism>
<dbReference type="Gene3D" id="1.10.510.10">
    <property type="entry name" value="Transferase(Phosphotransferase) domain 1"/>
    <property type="match status" value="1"/>
</dbReference>
<keyword evidence="3" id="KW-0808">Transferase</keyword>
<dbReference type="InterPro" id="IPR003657">
    <property type="entry name" value="WRKY_dom"/>
</dbReference>
<evidence type="ECO:0000256" key="6">
    <source>
        <dbReference type="ARBA" id="ARBA00022840"/>
    </source>
</evidence>
<protein>
    <recommendedName>
        <fullName evidence="17">Protein kinase domain-containing protein</fullName>
    </recommendedName>
</protein>
<dbReference type="InterPro" id="IPR011009">
    <property type="entry name" value="Kinase-like_dom_sf"/>
</dbReference>
<evidence type="ECO:0000259" key="14">
    <source>
        <dbReference type="PROSITE" id="PS50811"/>
    </source>
</evidence>
<dbReference type="PANTHER" id="PTHR24056:SF476">
    <property type="entry name" value="(RAPE) HYPOTHETICAL PROTEIN"/>
    <property type="match status" value="1"/>
</dbReference>
<feature type="region of interest" description="Disordered" evidence="12">
    <location>
        <begin position="128"/>
        <end position="192"/>
    </location>
</feature>
<dbReference type="PROSITE" id="PS00108">
    <property type="entry name" value="PROTEIN_KINASE_ST"/>
    <property type="match status" value="1"/>
</dbReference>
<dbReference type="InterPro" id="IPR000719">
    <property type="entry name" value="Prot_kinase_dom"/>
</dbReference>
<evidence type="ECO:0000256" key="8">
    <source>
        <dbReference type="ARBA" id="ARBA00023125"/>
    </source>
</evidence>
<dbReference type="Proteomes" id="UP000823674">
    <property type="component" value="Chromosome A05"/>
</dbReference>
<keyword evidence="5" id="KW-0418">Kinase</keyword>
<evidence type="ECO:0000313" key="16">
    <source>
        <dbReference type="Proteomes" id="UP000823674"/>
    </source>
</evidence>
<feature type="compositionally biased region" description="Polar residues" evidence="12">
    <location>
        <begin position="879"/>
        <end position="892"/>
    </location>
</feature>
<comment type="caution">
    <text evidence="15">The sequence shown here is derived from an EMBL/GenBank/DDBJ whole genome shotgun (WGS) entry which is preliminary data.</text>
</comment>
<dbReference type="InterPro" id="IPR050108">
    <property type="entry name" value="CDK"/>
</dbReference>
<feature type="compositionally biased region" description="Basic residues" evidence="12">
    <location>
        <begin position="447"/>
        <end position="460"/>
    </location>
</feature>
<dbReference type="Pfam" id="PF03106">
    <property type="entry name" value="WRKY"/>
    <property type="match status" value="2"/>
</dbReference>
<feature type="region of interest" description="Disordered" evidence="12">
    <location>
        <begin position="836"/>
        <end position="892"/>
    </location>
</feature>
<dbReference type="InterPro" id="IPR008271">
    <property type="entry name" value="Ser/Thr_kinase_AS"/>
</dbReference>
<dbReference type="PANTHER" id="PTHR24056">
    <property type="entry name" value="CELL DIVISION PROTEIN KINASE"/>
    <property type="match status" value="1"/>
</dbReference>
<evidence type="ECO:0000256" key="4">
    <source>
        <dbReference type="ARBA" id="ARBA00022741"/>
    </source>
</evidence>
<reference evidence="15 16" key="1">
    <citation type="submission" date="2021-03" db="EMBL/GenBank/DDBJ databases">
        <authorList>
            <person name="King G.J."/>
            <person name="Bancroft I."/>
            <person name="Baten A."/>
            <person name="Bloomfield J."/>
            <person name="Borpatragohain P."/>
            <person name="He Z."/>
            <person name="Irish N."/>
            <person name="Irwin J."/>
            <person name="Liu K."/>
            <person name="Mauleon R.P."/>
            <person name="Moore J."/>
            <person name="Morris R."/>
            <person name="Ostergaard L."/>
            <person name="Wang B."/>
            <person name="Wells R."/>
        </authorList>
    </citation>
    <scope>NUCLEOTIDE SEQUENCE [LARGE SCALE GENOMIC DNA]</scope>
    <source>
        <strain evidence="15">R-o-18</strain>
        <tissue evidence="15">Leaf</tissue>
    </source>
</reference>
<feature type="compositionally biased region" description="Low complexity" evidence="12">
    <location>
        <begin position="173"/>
        <end position="192"/>
    </location>
</feature>
<evidence type="ECO:0000256" key="1">
    <source>
        <dbReference type="ARBA" id="ARBA00004123"/>
    </source>
</evidence>
<evidence type="ECO:0000259" key="13">
    <source>
        <dbReference type="PROSITE" id="PS50011"/>
    </source>
</evidence>
<evidence type="ECO:0000256" key="11">
    <source>
        <dbReference type="PROSITE-ProRule" id="PRU10141"/>
    </source>
</evidence>
<feature type="region of interest" description="Disordered" evidence="12">
    <location>
        <begin position="408"/>
        <end position="475"/>
    </location>
</feature>
<dbReference type="Gene3D" id="2.20.25.80">
    <property type="entry name" value="WRKY domain"/>
    <property type="match status" value="2"/>
</dbReference>
<dbReference type="SMART" id="SM00220">
    <property type="entry name" value="S_TKc"/>
    <property type="match status" value="1"/>
</dbReference>